<evidence type="ECO:0000313" key="3">
    <source>
        <dbReference type="Proteomes" id="UP001519308"/>
    </source>
</evidence>
<keyword evidence="1" id="KW-0812">Transmembrane</keyword>
<evidence type="ECO:0000256" key="1">
    <source>
        <dbReference type="SAM" id="Phobius"/>
    </source>
</evidence>
<keyword evidence="1" id="KW-1133">Transmembrane helix</keyword>
<accession>A0ABS4K6U9</accession>
<gene>
    <name evidence="2" type="ORF">J2Z44_003349</name>
</gene>
<keyword evidence="1" id="KW-0472">Membrane</keyword>
<keyword evidence="3" id="KW-1185">Reference proteome</keyword>
<reference evidence="2 3" key="1">
    <citation type="submission" date="2021-03" db="EMBL/GenBank/DDBJ databases">
        <title>Genomic Encyclopedia of Type Strains, Phase IV (KMG-IV): sequencing the most valuable type-strain genomes for metagenomic binning, comparative biology and taxonomic classification.</title>
        <authorList>
            <person name="Goeker M."/>
        </authorList>
    </citation>
    <scope>NUCLEOTIDE SEQUENCE [LARGE SCALE GENOMIC DNA]</scope>
    <source>
        <strain evidence="2 3">DSM 28650</strain>
    </source>
</reference>
<organism evidence="2 3">
    <name type="scientific">Clostridium punense</name>
    <dbReference type="NCBI Taxonomy" id="1054297"/>
    <lineage>
        <taxon>Bacteria</taxon>
        <taxon>Bacillati</taxon>
        <taxon>Bacillota</taxon>
        <taxon>Clostridia</taxon>
        <taxon>Eubacteriales</taxon>
        <taxon>Clostridiaceae</taxon>
        <taxon>Clostridium</taxon>
    </lineage>
</organism>
<dbReference type="EMBL" id="JAGGLL010000031">
    <property type="protein sequence ID" value="MBP2023512.1"/>
    <property type="molecule type" value="Genomic_DNA"/>
</dbReference>
<sequence>MIYRSKLTIMITLLLGILTLLYFSMQFKMLEYKIFGIIGVVISSIMYIINIFEYYVIDGEKIIYISRLKHKREIVHWKDVNRLISCSDRFVSAIIIEYGTLGGKNIIINSWIKGYSKIIDIAIQKTKCNKDIVVDSNLYNYIK</sequence>
<dbReference type="RefSeq" id="WP_021283224.1">
    <property type="nucleotide sequence ID" value="NZ_JAGGLL010000031.1"/>
</dbReference>
<feature type="transmembrane region" description="Helical" evidence="1">
    <location>
        <begin position="37"/>
        <end position="57"/>
    </location>
</feature>
<protein>
    <recommendedName>
        <fullName evidence="4">PH domain-containing protein</fullName>
    </recommendedName>
</protein>
<proteinExistence type="predicted"/>
<comment type="caution">
    <text evidence="2">The sequence shown here is derived from an EMBL/GenBank/DDBJ whole genome shotgun (WGS) entry which is preliminary data.</text>
</comment>
<name>A0ABS4K6U9_9CLOT</name>
<dbReference type="Proteomes" id="UP001519308">
    <property type="component" value="Unassembled WGS sequence"/>
</dbReference>
<evidence type="ECO:0000313" key="2">
    <source>
        <dbReference type="EMBL" id="MBP2023512.1"/>
    </source>
</evidence>
<evidence type="ECO:0008006" key="4">
    <source>
        <dbReference type="Google" id="ProtNLM"/>
    </source>
</evidence>
<feature type="transmembrane region" description="Helical" evidence="1">
    <location>
        <begin position="7"/>
        <end position="25"/>
    </location>
</feature>